<comment type="caution">
    <text evidence="1">The sequence shown here is derived from an EMBL/GenBank/DDBJ whole genome shotgun (WGS) entry which is preliminary data.</text>
</comment>
<proteinExistence type="predicted"/>
<sequence>MVIEYRSQETLSRQLIITQGLAKYKSRTTSLPAGLEKLQSGLDSVALQPRPGGQRPAVTISAHEIVDDGTR</sequence>
<evidence type="ECO:0000313" key="1">
    <source>
        <dbReference type="EMBL" id="KAG8198667.1"/>
    </source>
</evidence>
<evidence type="ECO:0000313" key="2">
    <source>
        <dbReference type="Proteomes" id="UP000827092"/>
    </source>
</evidence>
<keyword evidence="2" id="KW-1185">Reference proteome</keyword>
<reference evidence="1 2" key="1">
    <citation type="journal article" date="2022" name="Nat. Ecol. Evol.">
        <title>A masculinizing supergene underlies an exaggerated male reproductive morph in a spider.</title>
        <authorList>
            <person name="Hendrickx F."/>
            <person name="De Corte Z."/>
            <person name="Sonet G."/>
            <person name="Van Belleghem S.M."/>
            <person name="Kostlbacher S."/>
            <person name="Vangestel C."/>
        </authorList>
    </citation>
    <scope>NUCLEOTIDE SEQUENCE [LARGE SCALE GENOMIC DNA]</scope>
    <source>
        <strain evidence="1">W744_W776</strain>
    </source>
</reference>
<organism evidence="1 2">
    <name type="scientific">Oedothorax gibbosus</name>
    <dbReference type="NCBI Taxonomy" id="931172"/>
    <lineage>
        <taxon>Eukaryota</taxon>
        <taxon>Metazoa</taxon>
        <taxon>Ecdysozoa</taxon>
        <taxon>Arthropoda</taxon>
        <taxon>Chelicerata</taxon>
        <taxon>Arachnida</taxon>
        <taxon>Araneae</taxon>
        <taxon>Araneomorphae</taxon>
        <taxon>Entelegynae</taxon>
        <taxon>Araneoidea</taxon>
        <taxon>Linyphiidae</taxon>
        <taxon>Erigoninae</taxon>
        <taxon>Oedothorax</taxon>
    </lineage>
</organism>
<name>A0AAV6VPN5_9ARAC</name>
<dbReference type="EMBL" id="JAFNEN010000037">
    <property type="protein sequence ID" value="KAG8198667.1"/>
    <property type="molecule type" value="Genomic_DNA"/>
</dbReference>
<gene>
    <name evidence="1" type="ORF">JTE90_015499</name>
</gene>
<accession>A0AAV6VPN5</accession>
<dbReference type="Proteomes" id="UP000827092">
    <property type="component" value="Unassembled WGS sequence"/>
</dbReference>
<protein>
    <submittedName>
        <fullName evidence="1">Uncharacterized protein</fullName>
    </submittedName>
</protein>
<dbReference type="AlphaFoldDB" id="A0AAV6VPN5"/>